<reference evidence="4" key="1">
    <citation type="submission" date="2025-08" db="UniProtKB">
        <authorList>
            <consortium name="RefSeq"/>
        </authorList>
    </citation>
    <scope>IDENTIFICATION</scope>
    <source>
        <tissue evidence="4">Whole organism</tissue>
    </source>
</reference>
<dbReference type="Proteomes" id="UP000504606">
    <property type="component" value="Unplaced"/>
</dbReference>
<dbReference type="RefSeq" id="XP_052124685.1">
    <property type="nucleotide sequence ID" value="XM_052268725.1"/>
</dbReference>
<feature type="signal peptide" evidence="2">
    <location>
        <begin position="1"/>
        <end position="22"/>
    </location>
</feature>
<dbReference type="Pfam" id="PF07898">
    <property type="entry name" value="DUF1676"/>
    <property type="match status" value="1"/>
</dbReference>
<keyword evidence="2" id="KW-0732">Signal</keyword>
<keyword evidence="3" id="KW-1185">Reference proteome</keyword>
<dbReference type="InterPro" id="IPR012464">
    <property type="entry name" value="DUF1676"/>
</dbReference>
<name>A0A9C6WZC8_FRAOC</name>
<accession>A0A9C6WZC8</accession>
<feature type="transmembrane region" description="Helical" evidence="1">
    <location>
        <begin position="137"/>
        <end position="155"/>
    </location>
</feature>
<proteinExistence type="predicted"/>
<keyword evidence="1" id="KW-0812">Transmembrane</keyword>
<dbReference type="OrthoDB" id="10568167at2759"/>
<evidence type="ECO:0000256" key="1">
    <source>
        <dbReference type="SAM" id="Phobius"/>
    </source>
</evidence>
<dbReference type="GeneID" id="113217558"/>
<keyword evidence="1" id="KW-0472">Membrane</keyword>
<feature type="chain" id="PRO_5039350367" evidence="2">
    <location>
        <begin position="23"/>
        <end position="313"/>
    </location>
</feature>
<feature type="transmembrane region" description="Helical" evidence="1">
    <location>
        <begin position="77"/>
        <end position="100"/>
    </location>
</feature>
<evidence type="ECO:0000313" key="4">
    <source>
        <dbReference type="RefSeq" id="XP_052124685.1"/>
    </source>
</evidence>
<dbReference type="KEGG" id="foc:113217558"/>
<feature type="transmembrane region" description="Helical" evidence="1">
    <location>
        <begin position="112"/>
        <end position="131"/>
    </location>
</feature>
<evidence type="ECO:0000256" key="2">
    <source>
        <dbReference type="SAM" id="SignalP"/>
    </source>
</evidence>
<gene>
    <name evidence="4" type="primary">LOC113217558</name>
</gene>
<sequence>MDTTRACVLALVVVILAIVVAPAPTDEQPPAGDEKTAQVQQLDGARDARATARAGTGSKPSPAMDLAGALTGALSGILLRGAAGAAAGGGVADTAGLPALVARNYKKMAQTILPLLVGFKATGLLVIAMAVTKFVLLKALFLSTTALFVAALVALKKFLSSGQPHDIPAVYTYQHQDLSHVPYLHHAGAEYMDAASQMAVPQVTYIGGSYGLQSVPYAATAGAALGAAGLGATGQDDAQGLYSAHHNSVAALSQLQQLQQLQQQALLAGNATQQAGHHMLRRRLSDTYRDVAAPHGATALSLHRPTRTEARPV</sequence>
<dbReference type="AlphaFoldDB" id="A0A9C6WZC8"/>
<evidence type="ECO:0000313" key="3">
    <source>
        <dbReference type="Proteomes" id="UP000504606"/>
    </source>
</evidence>
<keyword evidence="1" id="KW-1133">Transmembrane helix</keyword>
<protein>
    <submittedName>
        <fullName evidence="4">Uncharacterized protein LOC113217558 isoform X1</fullName>
    </submittedName>
</protein>
<organism evidence="3 4">
    <name type="scientific">Frankliniella occidentalis</name>
    <name type="common">Western flower thrips</name>
    <name type="synonym">Euthrips occidentalis</name>
    <dbReference type="NCBI Taxonomy" id="133901"/>
    <lineage>
        <taxon>Eukaryota</taxon>
        <taxon>Metazoa</taxon>
        <taxon>Ecdysozoa</taxon>
        <taxon>Arthropoda</taxon>
        <taxon>Hexapoda</taxon>
        <taxon>Insecta</taxon>
        <taxon>Pterygota</taxon>
        <taxon>Neoptera</taxon>
        <taxon>Paraneoptera</taxon>
        <taxon>Thysanoptera</taxon>
        <taxon>Terebrantia</taxon>
        <taxon>Thripoidea</taxon>
        <taxon>Thripidae</taxon>
        <taxon>Frankliniella</taxon>
    </lineage>
</organism>